<protein>
    <submittedName>
        <fullName evidence="1">Uncharacterized protein</fullName>
    </submittedName>
</protein>
<name>A0A0M8ZRY8_9HYME</name>
<accession>A0A0M8ZRY8</accession>
<reference evidence="1 2" key="1">
    <citation type="submission" date="2015-07" db="EMBL/GenBank/DDBJ databases">
        <title>The genome of Melipona quadrifasciata.</title>
        <authorList>
            <person name="Pan H."/>
            <person name="Kapheim K."/>
        </authorList>
    </citation>
    <scope>NUCLEOTIDE SEQUENCE [LARGE SCALE GENOMIC DNA]</scope>
    <source>
        <strain evidence="1">0111107301</strain>
        <tissue evidence="1">Whole body</tissue>
    </source>
</reference>
<evidence type="ECO:0000313" key="2">
    <source>
        <dbReference type="Proteomes" id="UP000053105"/>
    </source>
</evidence>
<keyword evidence="2" id="KW-1185">Reference proteome</keyword>
<sequence length="64" mass="7653">MDVNASANILVMHMQSHTQACKHVCVHAYICTDYLRELRYKMTETGRQTEIQIYTVRHRENIYH</sequence>
<proteinExistence type="predicted"/>
<dbReference type="EMBL" id="KQ435878">
    <property type="protein sequence ID" value="KOX69905.1"/>
    <property type="molecule type" value="Genomic_DNA"/>
</dbReference>
<gene>
    <name evidence="1" type="ORF">WN51_04417</name>
</gene>
<dbReference type="AlphaFoldDB" id="A0A0M8ZRY8"/>
<dbReference type="Proteomes" id="UP000053105">
    <property type="component" value="Unassembled WGS sequence"/>
</dbReference>
<organism evidence="1 2">
    <name type="scientific">Melipona quadrifasciata</name>
    <dbReference type="NCBI Taxonomy" id="166423"/>
    <lineage>
        <taxon>Eukaryota</taxon>
        <taxon>Metazoa</taxon>
        <taxon>Ecdysozoa</taxon>
        <taxon>Arthropoda</taxon>
        <taxon>Hexapoda</taxon>
        <taxon>Insecta</taxon>
        <taxon>Pterygota</taxon>
        <taxon>Neoptera</taxon>
        <taxon>Endopterygota</taxon>
        <taxon>Hymenoptera</taxon>
        <taxon>Apocrita</taxon>
        <taxon>Aculeata</taxon>
        <taxon>Apoidea</taxon>
        <taxon>Anthophila</taxon>
        <taxon>Apidae</taxon>
        <taxon>Melipona</taxon>
    </lineage>
</organism>
<evidence type="ECO:0000313" key="1">
    <source>
        <dbReference type="EMBL" id="KOX69905.1"/>
    </source>
</evidence>